<sequence>MTPGEDQPEERAELHERESAFADESLTGTVRDRPVGERNSDSRPVRQYSEWVYEILEQLEHGGREFSAEDASSPFAEPLDWSHIAAFIGAAVDAGVGWLDPWFIYPDYEDLHSAVVWRSEENGSGALWTGVSIDHLLPHDGASDPSHTWGDVIESSLANLVSLSDVPEVAYVKAGEEASEIRGEAHSEDAIRSLIDEAIQSAYERGRETGSSVRSEIDLDQAFRELRGEDHNNKYVQFLVSYRRTVAALTSQLRLARIARAFVVGSAVGALLVVVGGAVANAVTWGWFDMLPYNLAGSVVLALLLAVFLIGRRMNPGHPGGVLPRSVAALQLELDLLEERRVLEAAARARSAQDRQYSYRETIPQEIERLRRETRRYRRVHNFFQWSLFVASVTMSVTAAIYDPPQPGKAILIGLGAFVSFTTAVTGYFKYRERAFNLQQTADAIEQHVTAYDLAIAPYNQAEEAANLERLAENVETLRVEQRKREQQLEQPHQGQQEVI</sequence>
<feature type="region of interest" description="Disordered" evidence="2">
    <location>
        <begin position="1"/>
        <end position="42"/>
    </location>
</feature>
<dbReference type="NCBIfam" id="NF033634">
    <property type="entry name" value="SLATT_1"/>
    <property type="match status" value="1"/>
</dbReference>
<feature type="transmembrane region" description="Helical" evidence="3">
    <location>
        <begin position="261"/>
        <end position="285"/>
    </location>
</feature>
<proteinExistence type="predicted"/>
<keyword evidence="3" id="KW-0472">Membrane</keyword>
<dbReference type="Pfam" id="PF14015">
    <property type="entry name" value="DUF4231"/>
    <property type="match status" value="1"/>
</dbReference>
<evidence type="ECO:0000256" key="1">
    <source>
        <dbReference type="SAM" id="Coils"/>
    </source>
</evidence>
<feature type="compositionally biased region" description="Basic and acidic residues" evidence="2">
    <location>
        <begin position="30"/>
        <end position="42"/>
    </location>
</feature>
<keyword evidence="1" id="KW-0175">Coiled coil</keyword>
<accession>A0AAI8KZ66</accession>
<dbReference type="InterPro" id="IPR025325">
    <property type="entry name" value="DUF4231"/>
</dbReference>
<feature type="coiled-coil region" evidence="1">
    <location>
        <begin position="461"/>
        <end position="488"/>
    </location>
</feature>
<name>A0AAI8KZ66_9ACTN</name>
<dbReference type="EMBL" id="CP032427">
    <property type="protein sequence ID" value="AYC38581.1"/>
    <property type="molecule type" value="Genomic_DNA"/>
</dbReference>
<feature type="transmembrane region" description="Helical" evidence="3">
    <location>
        <begin position="291"/>
        <end position="310"/>
    </location>
</feature>
<keyword evidence="3" id="KW-0812">Transmembrane</keyword>
<keyword evidence="3" id="KW-1133">Transmembrane helix</keyword>
<feature type="compositionally biased region" description="Basic and acidic residues" evidence="2">
    <location>
        <begin position="9"/>
        <end position="20"/>
    </location>
</feature>
<feature type="transmembrane region" description="Helical" evidence="3">
    <location>
        <begin position="408"/>
        <end position="429"/>
    </location>
</feature>
<protein>
    <recommendedName>
        <fullName evidence="6">DUF4231 domain-containing protein</fullName>
    </recommendedName>
</protein>
<evidence type="ECO:0008006" key="6">
    <source>
        <dbReference type="Google" id="ProtNLM"/>
    </source>
</evidence>
<reference evidence="4 5" key="1">
    <citation type="submission" date="2018-09" db="EMBL/GenBank/DDBJ databases">
        <title>Production of Trimethoprim by Streptomyces sp. 3E-1.</title>
        <authorList>
            <person name="Kang H.J."/>
            <person name="Kim S.B."/>
        </authorList>
    </citation>
    <scope>NUCLEOTIDE SEQUENCE [LARGE SCALE GENOMIC DNA]</scope>
    <source>
        <strain evidence="4 5">3E-1</strain>
    </source>
</reference>
<evidence type="ECO:0000256" key="2">
    <source>
        <dbReference type="SAM" id="MobiDB-lite"/>
    </source>
</evidence>
<evidence type="ECO:0000313" key="5">
    <source>
        <dbReference type="Proteomes" id="UP000265765"/>
    </source>
</evidence>
<evidence type="ECO:0000313" key="4">
    <source>
        <dbReference type="EMBL" id="AYC38581.1"/>
    </source>
</evidence>
<feature type="transmembrane region" description="Helical" evidence="3">
    <location>
        <begin position="383"/>
        <end position="402"/>
    </location>
</feature>
<dbReference type="AlphaFoldDB" id="A0AAI8KZ66"/>
<dbReference type="KEGG" id="sge:DWG14_02811"/>
<organism evidence="4 5">
    <name type="scientific">Streptomyces griseorubiginosus</name>
    <dbReference type="NCBI Taxonomy" id="67304"/>
    <lineage>
        <taxon>Bacteria</taxon>
        <taxon>Bacillati</taxon>
        <taxon>Actinomycetota</taxon>
        <taxon>Actinomycetes</taxon>
        <taxon>Kitasatosporales</taxon>
        <taxon>Streptomycetaceae</taxon>
        <taxon>Streptomyces</taxon>
    </lineage>
</organism>
<gene>
    <name evidence="4" type="ORF">DWG14_02811</name>
</gene>
<dbReference type="Proteomes" id="UP000265765">
    <property type="component" value="Chromosome"/>
</dbReference>
<evidence type="ECO:0000256" key="3">
    <source>
        <dbReference type="SAM" id="Phobius"/>
    </source>
</evidence>